<dbReference type="PANTHER" id="PTHR43818">
    <property type="entry name" value="BCDNA.GH03377"/>
    <property type="match status" value="1"/>
</dbReference>
<dbReference type="InterPro" id="IPR050463">
    <property type="entry name" value="Gfo/Idh/MocA_oxidrdct_glycsds"/>
</dbReference>
<feature type="domain" description="GFO/IDH/MocA-like oxidoreductase" evidence="4">
    <location>
        <begin position="149"/>
        <end position="282"/>
    </location>
</feature>
<dbReference type="Proteomes" id="UP001500752">
    <property type="component" value="Unassembled WGS sequence"/>
</dbReference>
<keyword evidence="2" id="KW-0520">NAD</keyword>
<dbReference type="InterPro" id="IPR055170">
    <property type="entry name" value="GFO_IDH_MocA-like_dom"/>
</dbReference>
<dbReference type="EMBL" id="BAABEO010000015">
    <property type="protein sequence ID" value="GAA3685104.1"/>
    <property type="molecule type" value="Genomic_DNA"/>
</dbReference>
<dbReference type="Gene3D" id="3.40.50.720">
    <property type="entry name" value="NAD(P)-binding Rossmann-like Domain"/>
    <property type="match status" value="1"/>
</dbReference>
<dbReference type="PANTHER" id="PTHR43818:SF11">
    <property type="entry name" value="BCDNA.GH03377"/>
    <property type="match status" value="1"/>
</dbReference>
<dbReference type="SUPFAM" id="SSF51735">
    <property type="entry name" value="NAD(P)-binding Rossmann-fold domains"/>
    <property type="match status" value="1"/>
</dbReference>
<dbReference type="Pfam" id="PF01408">
    <property type="entry name" value="GFO_IDH_MocA"/>
    <property type="match status" value="1"/>
</dbReference>
<sequence>MTASVPGHSPALGVAVLGYSFMGKAHSNAWRNVNAFYDTPAVAQRLLVGSDRERVAEAAGRYGWSESSTDWRSVLERDDIQIVDICTPGHLHAELAITALEAGKHVIVEKPLANTVGEAERMAGAAVRARERGIQSMIGFNYRRVPALAQARSMIAAGKLGTIRQLKLAYLQDWLADEQAPMTWRLRRESAGSGALGDLASHAVDQIRFLLGAEVQSVSATVHTFVTERPGPAGTEAVTVDDAAWATLRLDSGAVASLEVSRMASGRKNALQIEIYGSGGHLRFDLENLNELHHYDTAAPPELQGPARILVTDPAHPYAGSWWPPGHILGWDHTFTSQAADFLRSLGSGASPEPSFEDGLEVQKVLDAVERSAARSGATVDLSLPTMTPRS</sequence>
<keyword evidence="6" id="KW-1185">Reference proteome</keyword>
<evidence type="ECO:0000313" key="6">
    <source>
        <dbReference type="Proteomes" id="UP001500752"/>
    </source>
</evidence>
<dbReference type="InterPro" id="IPR000683">
    <property type="entry name" value="Gfo/Idh/MocA-like_OxRdtase_N"/>
</dbReference>
<proteinExistence type="predicted"/>
<evidence type="ECO:0000256" key="1">
    <source>
        <dbReference type="ARBA" id="ARBA00023002"/>
    </source>
</evidence>
<dbReference type="Pfam" id="PF22725">
    <property type="entry name" value="GFO_IDH_MocA_C3"/>
    <property type="match status" value="1"/>
</dbReference>
<keyword evidence="1" id="KW-0560">Oxidoreductase</keyword>
<evidence type="ECO:0000259" key="4">
    <source>
        <dbReference type="Pfam" id="PF22725"/>
    </source>
</evidence>
<gene>
    <name evidence="5" type="ORF">GCM10023081_23340</name>
</gene>
<dbReference type="Gene3D" id="3.30.360.10">
    <property type="entry name" value="Dihydrodipicolinate Reductase, domain 2"/>
    <property type="match status" value="1"/>
</dbReference>
<evidence type="ECO:0000256" key="2">
    <source>
        <dbReference type="ARBA" id="ARBA00023027"/>
    </source>
</evidence>
<comment type="caution">
    <text evidence="5">The sequence shown here is derived from an EMBL/GenBank/DDBJ whole genome shotgun (WGS) entry which is preliminary data.</text>
</comment>
<reference evidence="6" key="1">
    <citation type="journal article" date="2019" name="Int. J. Syst. Evol. Microbiol.">
        <title>The Global Catalogue of Microorganisms (GCM) 10K type strain sequencing project: providing services to taxonomists for standard genome sequencing and annotation.</title>
        <authorList>
            <consortium name="The Broad Institute Genomics Platform"/>
            <consortium name="The Broad Institute Genome Sequencing Center for Infectious Disease"/>
            <person name="Wu L."/>
            <person name="Ma J."/>
        </authorList>
    </citation>
    <scope>NUCLEOTIDE SEQUENCE [LARGE SCALE GENOMIC DNA]</scope>
    <source>
        <strain evidence="6">JCM 30742</strain>
    </source>
</reference>
<dbReference type="InterPro" id="IPR036291">
    <property type="entry name" value="NAD(P)-bd_dom_sf"/>
</dbReference>
<dbReference type="RefSeq" id="WP_345150945.1">
    <property type="nucleotide sequence ID" value="NZ_BAABEO010000015.1"/>
</dbReference>
<accession>A0ABP7CA77</accession>
<evidence type="ECO:0000313" key="5">
    <source>
        <dbReference type="EMBL" id="GAA3685104.1"/>
    </source>
</evidence>
<feature type="domain" description="Gfo/Idh/MocA-like oxidoreductase N-terminal" evidence="3">
    <location>
        <begin position="13"/>
        <end position="129"/>
    </location>
</feature>
<dbReference type="SUPFAM" id="SSF55347">
    <property type="entry name" value="Glyceraldehyde-3-phosphate dehydrogenase-like, C-terminal domain"/>
    <property type="match status" value="1"/>
</dbReference>
<evidence type="ECO:0000259" key="3">
    <source>
        <dbReference type="Pfam" id="PF01408"/>
    </source>
</evidence>
<name>A0ABP7CA77_9MICC</name>
<protein>
    <submittedName>
        <fullName evidence="5">Gfo/Idh/MocA family oxidoreductase</fullName>
    </submittedName>
</protein>
<organism evidence="5 6">
    <name type="scientific">Arthrobacter ginkgonis</name>
    <dbReference type="NCBI Taxonomy" id="1630594"/>
    <lineage>
        <taxon>Bacteria</taxon>
        <taxon>Bacillati</taxon>
        <taxon>Actinomycetota</taxon>
        <taxon>Actinomycetes</taxon>
        <taxon>Micrococcales</taxon>
        <taxon>Micrococcaceae</taxon>
        <taxon>Arthrobacter</taxon>
    </lineage>
</organism>